<accession>A0A9J7K9T9</accession>
<dbReference type="RefSeq" id="XP_035301710.1">
    <property type="nucleotide sequence ID" value="XM_035445819.1"/>
</dbReference>
<reference evidence="2" key="3">
    <citation type="submission" date="2025-08" db="UniProtKB">
        <authorList>
            <consortium name="RefSeq"/>
        </authorList>
    </citation>
    <scope>IDENTIFICATION</scope>
    <source>
        <strain evidence="2">17A/GY</strain>
        <tissue evidence="2">Liver</tissue>
    </source>
</reference>
<evidence type="ECO:0000313" key="2">
    <source>
        <dbReference type="RefSeq" id="XP_035301710.1"/>
    </source>
</evidence>
<dbReference type="RefSeq" id="XP_035298270.1">
    <property type="nucleotide sequence ID" value="XM_035442379.1"/>
</dbReference>
<dbReference type="Pfam" id="PF15081">
    <property type="entry name" value="DUF4548"/>
    <property type="match status" value="1"/>
</dbReference>
<dbReference type="PANTHER" id="PTHR39410">
    <property type="entry name" value="RIKEN CDNA 4930558K02 GENE"/>
    <property type="match status" value="1"/>
</dbReference>
<reference evidence="1" key="2">
    <citation type="journal article" date="2020" name="Biotechnol. Bioeng.">
        <title>Chromosome-scale scaffolds for the Chinese hamster reference genome assembly to facilitate the study of the CHO epigenome.</title>
        <authorList>
            <person name="Hilliard W."/>
            <person name="MacDonald M."/>
            <person name="Lee K.H."/>
        </authorList>
    </citation>
    <scope>NUCLEOTIDE SEQUENCE [LARGE SCALE GENOMIC DNA]</scope>
    <source>
        <strain evidence="1">17A/GY</strain>
    </source>
</reference>
<evidence type="ECO:0000313" key="1">
    <source>
        <dbReference type="Proteomes" id="UP001108280"/>
    </source>
</evidence>
<dbReference type="CTD" id="101642985"/>
<dbReference type="KEGG" id="cge:103160216"/>
<dbReference type="OrthoDB" id="9832160at2759"/>
<dbReference type="InterPro" id="IPR027845">
    <property type="entry name" value="DUF4548"/>
</dbReference>
<dbReference type="Proteomes" id="UP001108280">
    <property type="component" value="Chromosome 5"/>
</dbReference>
<proteinExistence type="predicted"/>
<dbReference type="PANTHER" id="PTHR39410:SF1">
    <property type="entry name" value="RIKEN CDNA 4930558K02 GENE"/>
    <property type="match status" value="1"/>
</dbReference>
<organism evidence="1 2">
    <name type="scientific">Cricetulus griseus</name>
    <name type="common">Chinese hamster</name>
    <name type="synonym">Cricetulus barabensis griseus</name>
    <dbReference type="NCBI Taxonomy" id="10029"/>
    <lineage>
        <taxon>Eukaryota</taxon>
        <taxon>Metazoa</taxon>
        <taxon>Chordata</taxon>
        <taxon>Craniata</taxon>
        <taxon>Vertebrata</taxon>
        <taxon>Euteleostomi</taxon>
        <taxon>Mammalia</taxon>
        <taxon>Eutheria</taxon>
        <taxon>Euarchontoglires</taxon>
        <taxon>Glires</taxon>
        <taxon>Rodentia</taxon>
        <taxon>Myomorpha</taxon>
        <taxon>Muroidea</taxon>
        <taxon>Cricetidae</taxon>
        <taxon>Cricetinae</taxon>
        <taxon>Cricetulus</taxon>
    </lineage>
</organism>
<dbReference type="GeneID" id="103160216"/>
<dbReference type="AlphaFoldDB" id="A0A9J7K9T9"/>
<reference evidence="1" key="1">
    <citation type="journal article" date="2018" name="Biotechnol. Bioeng.">
        <title>A reference genome of the Chinese hamster based on a hybrid assembly strategy.</title>
        <authorList>
            <person name="Rupp O."/>
            <person name="MacDonald M.L."/>
            <person name="Li S."/>
            <person name="Dhiman H."/>
            <person name="Polson S."/>
            <person name="Griep S."/>
            <person name="Heffner K."/>
            <person name="Hernandez I."/>
            <person name="Brinkrolf K."/>
            <person name="Jadhav V."/>
            <person name="Samoudi M."/>
            <person name="Hao H."/>
            <person name="Kingham B."/>
            <person name="Goesmann A."/>
            <person name="Betenbaugh M.J."/>
            <person name="Lewis N.E."/>
            <person name="Borth N."/>
            <person name="Lee K.H."/>
        </authorList>
    </citation>
    <scope>NUCLEOTIDE SEQUENCE [LARGE SCALE GENOMIC DNA]</scope>
    <source>
        <strain evidence="1">17A/GY</strain>
    </source>
</reference>
<protein>
    <submittedName>
        <fullName evidence="2">Uncharacterized protein C1orf105 homolog</fullName>
    </submittedName>
</protein>
<gene>
    <name evidence="2" type="primary">CUNH1orf105</name>
</gene>
<keyword evidence="1" id="KW-1185">Reference proteome</keyword>
<sequence>MTSLTQNAKYLTQHYKLVPVPLYLPVNFGVLTPKVRVSGQGRVRSCAVTHPAGLPRPPPPPVSHPALAQRYQPDRKDAGTHLHRALRGARLRRAAAQRFLHPGRGVGGYRCEGALPALHHSAAKAALTETAHREVAAALYWLLLSRRSAQSAISAPGRKGSSSRVQREEKAFVPKFDKVPWLSEASLVNKPLVLSLPGRYPASATILTLPRKDMDLQNFLQVPDAMSKARKNGHENLLPRNKQLYSTYREVKTVQPKNFTIPDYEEKSSSQNSVNHRVMFIHHPHVQQFNQCYHKTESIGYRLPIMGPRTAIFHGLLSSAYHTPQETQHLSFPRNKRMMKTMKQGVVKDNYPQMFREETTSPSSSDTSSFP</sequence>
<name>A0A9J7K9T9_CRIGR</name>